<dbReference type="AlphaFoldDB" id="W5IJB5"/>
<proteinExistence type="predicted"/>
<gene>
    <name evidence="1" type="ORF">HMPREF9020_00570</name>
</gene>
<organism evidence="1 2">
    <name type="scientific">Scardovia inopinata F0304</name>
    <dbReference type="NCBI Taxonomy" id="641146"/>
    <lineage>
        <taxon>Bacteria</taxon>
        <taxon>Bacillati</taxon>
        <taxon>Actinomycetota</taxon>
        <taxon>Actinomycetes</taxon>
        <taxon>Bifidobacteriales</taxon>
        <taxon>Bifidobacteriaceae</taxon>
        <taxon>Scardovia</taxon>
    </lineage>
</organism>
<dbReference type="EMBL" id="ADCX01000003">
    <property type="protein sequence ID" value="EFG26940.1"/>
    <property type="molecule type" value="Genomic_DNA"/>
</dbReference>
<name>W5IJB5_SCAIO</name>
<reference evidence="1 2" key="1">
    <citation type="submission" date="2012-01" db="EMBL/GenBank/DDBJ databases">
        <title>The Genome Sequence of Scardovia inopinata F0304.</title>
        <authorList>
            <consortium name="The Broad Institute Genome Sequencing Platform"/>
            <person name="Ward D."/>
            <person name="Earl A."/>
            <person name="Feldgarden M."/>
            <person name="Gevers D."/>
            <person name="Young S."/>
            <person name="Zeng Q."/>
            <person name="Koehrsen M."/>
            <person name="Alvarado L."/>
            <person name="Berlin A.M."/>
            <person name="Borenstein D."/>
            <person name="Chapman S.B."/>
            <person name="Chen Z."/>
            <person name="Engels R."/>
            <person name="Freedman E."/>
            <person name="Gellesch M."/>
            <person name="Goldberg J."/>
            <person name="Griggs A."/>
            <person name="Gujja S."/>
            <person name="Heilman E.R."/>
            <person name="Heiman D.I."/>
            <person name="Hepburn T.A."/>
            <person name="Howarth C."/>
            <person name="Jen D."/>
            <person name="Larson L."/>
            <person name="Mehta T."/>
            <person name="Park D."/>
            <person name="Pearson M."/>
            <person name="Richards J."/>
            <person name="Roberts A."/>
            <person name="Saif S."/>
            <person name="Shea T.D."/>
            <person name="Shenoy N."/>
            <person name="Sisk P."/>
            <person name="Stolte C."/>
            <person name="Sykes S.N."/>
            <person name="Walk T."/>
            <person name="White J."/>
            <person name="Yandava C."/>
            <person name="Izard J."/>
            <person name="Baranova O.V."/>
            <person name="Blanton J.M."/>
            <person name="Tanner A.C."/>
            <person name="Dewhirst F."/>
            <person name="Haas B."/>
            <person name="Nusbaum C."/>
            <person name="Birren B."/>
        </authorList>
    </citation>
    <scope>NUCLEOTIDE SEQUENCE [LARGE SCALE GENOMIC DNA]</scope>
    <source>
        <strain evidence="1 2">F0304</strain>
    </source>
</reference>
<dbReference type="RefSeq" id="WP_006292937.1">
    <property type="nucleotide sequence ID" value="NZ_GG770225.1"/>
</dbReference>
<sequence length="160" mass="17895">MVAIISATCAVISMLITVGTFIFQQYDSRPEIIISIRRRRGSSTISTGHETYTHAFTLVELVAVNVGKSTARNVDITFIADGSESPALIIDGPEHSRFHAVQMPVIPANSSFVFFDFLEERMHRVKPQKASFAITFTGPFRLKRHHIQTIDFTNTPPLFV</sequence>
<evidence type="ECO:0000313" key="1">
    <source>
        <dbReference type="EMBL" id="EFG26940.1"/>
    </source>
</evidence>
<dbReference type="Proteomes" id="UP000005777">
    <property type="component" value="Unassembled WGS sequence"/>
</dbReference>
<evidence type="ECO:0000313" key="2">
    <source>
        <dbReference type="Proteomes" id="UP000005777"/>
    </source>
</evidence>
<accession>W5IJB5</accession>
<comment type="caution">
    <text evidence="1">The sequence shown here is derived from an EMBL/GenBank/DDBJ whole genome shotgun (WGS) entry which is preliminary data.</text>
</comment>
<protein>
    <submittedName>
        <fullName evidence="1">Uncharacterized protein</fullName>
    </submittedName>
</protein>
<keyword evidence="2" id="KW-1185">Reference proteome</keyword>
<dbReference type="HOGENOM" id="CLU_1650938_0_0_11"/>